<sequence>MGVYLGLDTSNYTTSAALYDETTGQVLMKKKLLPVKEKECGLRQSDAVFHHVKQLGGLIEELFSEAGRVTLSGIGYSAFPRRVKGSYMPCFLVGDLVSRSLSASGQVPRYAFSHQEGHIVSALYSAGKLDWLKEPFYAFHVSGGTTEALLVRSEGAELAVTLLGKTLDLNAGQAIDRVGVMLGCSFPCGKQLEDLALQWEKPVTGKVSLKGADCCLSGIQNQCEALFQKGAEKEYIAKYCLSCVEAAVAGMTQEIYHAYGKKPLLYAGGVMSNSLIRQSLSQKFGGVFAQPQFSSDNSAGVAVLASMAAQGESLQPC</sequence>
<dbReference type="Pfam" id="PF00814">
    <property type="entry name" value="TsaD"/>
    <property type="match status" value="1"/>
</dbReference>
<evidence type="ECO:0000256" key="1">
    <source>
        <dbReference type="ARBA" id="ARBA00012156"/>
    </source>
</evidence>
<dbReference type="InterPro" id="IPR043129">
    <property type="entry name" value="ATPase_NBD"/>
</dbReference>
<organism evidence="8 9">
    <name type="scientific">Massiliimalia timonensis</name>
    <dbReference type="NCBI Taxonomy" id="1987501"/>
    <lineage>
        <taxon>Bacteria</taxon>
        <taxon>Bacillati</taxon>
        <taxon>Bacillota</taxon>
        <taxon>Clostridia</taxon>
        <taxon>Eubacteriales</taxon>
        <taxon>Oscillospiraceae</taxon>
        <taxon>Massiliimalia</taxon>
    </lineage>
</organism>
<feature type="domain" description="Gcp-like" evidence="7">
    <location>
        <begin position="46"/>
        <end position="302"/>
    </location>
</feature>
<dbReference type="RefSeq" id="WP_093988260.1">
    <property type="nucleotide sequence ID" value="NZ_FYDD01000003.1"/>
</dbReference>
<dbReference type="PANTHER" id="PTHR11735:SF11">
    <property type="entry name" value="TRNA THREONYLCARBAMOYLADENOSINE BIOSYNTHESIS PROTEIN TSAB"/>
    <property type="match status" value="1"/>
</dbReference>
<dbReference type="SUPFAM" id="SSF53067">
    <property type="entry name" value="Actin-like ATPase domain"/>
    <property type="match status" value="1"/>
</dbReference>
<evidence type="ECO:0000256" key="4">
    <source>
        <dbReference type="ARBA" id="ARBA00022723"/>
    </source>
</evidence>
<keyword evidence="2" id="KW-0808">Transferase</keyword>
<dbReference type="AlphaFoldDB" id="A0A8J6TP62"/>
<dbReference type="GO" id="GO:0046872">
    <property type="term" value="F:metal ion binding"/>
    <property type="evidence" value="ECO:0007669"/>
    <property type="project" value="UniProtKB-KW"/>
</dbReference>
<evidence type="ECO:0000259" key="7">
    <source>
        <dbReference type="Pfam" id="PF00814"/>
    </source>
</evidence>
<keyword evidence="9" id="KW-1185">Reference proteome</keyword>
<evidence type="ECO:0000256" key="6">
    <source>
        <dbReference type="ARBA" id="ARBA00048117"/>
    </source>
</evidence>
<dbReference type="PRINTS" id="PR00789">
    <property type="entry name" value="OSIALOPTASE"/>
</dbReference>
<evidence type="ECO:0000256" key="5">
    <source>
        <dbReference type="ARBA" id="ARBA00023315"/>
    </source>
</evidence>
<keyword evidence="5" id="KW-0012">Acyltransferase</keyword>
<evidence type="ECO:0000313" key="9">
    <source>
        <dbReference type="Proteomes" id="UP000632659"/>
    </source>
</evidence>
<dbReference type="GO" id="GO:0008033">
    <property type="term" value="P:tRNA processing"/>
    <property type="evidence" value="ECO:0007669"/>
    <property type="project" value="UniProtKB-KW"/>
</dbReference>
<dbReference type="Proteomes" id="UP000632659">
    <property type="component" value="Unassembled WGS sequence"/>
</dbReference>
<proteinExistence type="predicted"/>
<dbReference type="OrthoDB" id="1675500at2"/>
<name>A0A8J6TP62_9FIRM</name>
<dbReference type="GO" id="GO:0061711">
    <property type="term" value="F:tRNA N(6)-L-threonylcarbamoyladenine synthase activity"/>
    <property type="evidence" value="ECO:0007669"/>
    <property type="project" value="UniProtKB-EC"/>
</dbReference>
<dbReference type="InterPro" id="IPR017861">
    <property type="entry name" value="KAE1/TsaD"/>
</dbReference>
<dbReference type="InterPro" id="IPR000905">
    <property type="entry name" value="Gcp-like_dom"/>
</dbReference>
<reference evidence="8" key="1">
    <citation type="submission" date="2020-08" db="EMBL/GenBank/DDBJ databases">
        <title>Genome public.</title>
        <authorList>
            <person name="Liu C."/>
            <person name="Sun Q."/>
        </authorList>
    </citation>
    <scope>NUCLEOTIDE SEQUENCE</scope>
    <source>
        <strain evidence="8">NSJ-15</strain>
    </source>
</reference>
<evidence type="ECO:0000256" key="3">
    <source>
        <dbReference type="ARBA" id="ARBA00022694"/>
    </source>
</evidence>
<keyword evidence="3" id="KW-0819">tRNA processing</keyword>
<protein>
    <recommendedName>
        <fullName evidence="1">N(6)-L-threonylcarbamoyladenine synthase</fullName>
        <ecNumber evidence="1">2.3.1.234</ecNumber>
    </recommendedName>
</protein>
<evidence type="ECO:0000313" key="8">
    <source>
        <dbReference type="EMBL" id="MBC8609834.1"/>
    </source>
</evidence>
<dbReference type="GO" id="GO:0005829">
    <property type="term" value="C:cytosol"/>
    <property type="evidence" value="ECO:0007669"/>
    <property type="project" value="TreeGrafter"/>
</dbReference>
<accession>A0A8J6TP62</accession>
<dbReference type="EC" id="2.3.1.234" evidence="1"/>
<dbReference type="EMBL" id="JACRTL010000001">
    <property type="protein sequence ID" value="MBC8609834.1"/>
    <property type="molecule type" value="Genomic_DNA"/>
</dbReference>
<comment type="caution">
    <text evidence="8">The sequence shown here is derived from an EMBL/GenBank/DDBJ whole genome shotgun (WGS) entry which is preliminary data.</text>
</comment>
<gene>
    <name evidence="8" type="ORF">H8702_01690</name>
</gene>
<keyword evidence="4" id="KW-0479">Metal-binding</keyword>
<dbReference type="Gene3D" id="3.30.420.40">
    <property type="match status" value="2"/>
</dbReference>
<evidence type="ECO:0000256" key="2">
    <source>
        <dbReference type="ARBA" id="ARBA00022679"/>
    </source>
</evidence>
<dbReference type="PANTHER" id="PTHR11735">
    <property type="entry name" value="TRNA N6-ADENOSINE THREONYLCARBAMOYLTRANSFERASE"/>
    <property type="match status" value="1"/>
</dbReference>
<comment type="catalytic activity">
    <reaction evidence="6">
        <text>L-threonylcarbamoyladenylate + adenosine(37) in tRNA = N(6)-L-threonylcarbamoyladenosine(37) in tRNA + AMP + H(+)</text>
        <dbReference type="Rhea" id="RHEA:37059"/>
        <dbReference type="Rhea" id="RHEA-COMP:10162"/>
        <dbReference type="Rhea" id="RHEA-COMP:10163"/>
        <dbReference type="ChEBI" id="CHEBI:15378"/>
        <dbReference type="ChEBI" id="CHEBI:73682"/>
        <dbReference type="ChEBI" id="CHEBI:74411"/>
        <dbReference type="ChEBI" id="CHEBI:74418"/>
        <dbReference type="ChEBI" id="CHEBI:456215"/>
        <dbReference type="EC" id="2.3.1.234"/>
    </reaction>
</comment>